<reference evidence="2 3" key="1">
    <citation type="submission" date="2013-02" db="EMBL/GenBank/DDBJ databases">
        <title>The Genome Annotation of Plasmodium falciparum CAMP/Malaysia.</title>
        <authorList>
            <consortium name="The Broad Institute Genome Sequencing Platform"/>
            <consortium name="The Broad Institute Genome Sequencing Center for Infectious Disease"/>
            <person name="Neafsey D."/>
            <person name="Hoffman S."/>
            <person name="Volkman S."/>
            <person name="Rosenthal P."/>
            <person name="Walker B."/>
            <person name="Young S.K."/>
            <person name="Zeng Q."/>
            <person name="Gargeya S."/>
            <person name="Fitzgerald M."/>
            <person name="Haas B."/>
            <person name="Abouelleil A."/>
            <person name="Allen A.W."/>
            <person name="Alvarado L."/>
            <person name="Arachchi H.M."/>
            <person name="Berlin A.M."/>
            <person name="Chapman S.B."/>
            <person name="Gainer-Dewar J."/>
            <person name="Goldberg J."/>
            <person name="Griggs A."/>
            <person name="Gujja S."/>
            <person name="Hansen M."/>
            <person name="Howarth C."/>
            <person name="Imamovic A."/>
            <person name="Ireland A."/>
            <person name="Larimer J."/>
            <person name="McCowan C."/>
            <person name="Murphy C."/>
            <person name="Pearson M."/>
            <person name="Poon T.W."/>
            <person name="Priest M."/>
            <person name="Roberts A."/>
            <person name="Saif S."/>
            <person name="Shea T."/>
            <person name="Sisk P."/>
            <person name="Sykes S."/>
            <person name="Wortman J."/>
            <person name="Nusbaum C."/>
            <person name="Birren B."/>
        </authorList>
    </citation>
    <scope>NUCLEOTIDE SEQUENCE [LARGE SCALE GENOMIC DNA]</scope>
    <source>
        <strain evidence="2 3">CAMP/Malaysia</strain>
    </source>
</reference>
<dbReference type="AlphaFoldDB" id="A0A024WYM4"/>
<reference evidence="2 3" key="2">
    <citation type="submission" date="2013-02" db="EMBL/GenBank/DDBJ databases">
        <title>The Genome Sequence of Plasmodium falciparum CAMP/Malaysia.</title>
        <authorList>
            <consortium name="The Broad Institute Genome Sequencing Platform"/>
            <consortium name="The Broad Institute Genome Sequencing Center for Infectious Disease"/>
            <person name="Neafsey D."/>
            <person name="Cheeseman I."/>
            <person name="Volkman S."/>
            <person name="Adams J."/>
            <person name="Walker B."/>
            <person name="Young S.K."/>
            <person name="Zeng Q."/>
            <person name="Gargeya S."/>
            <person name="Fitzgerald M."/>
            <person name="Haas B."/>
            <person name="Abouelleil A."/>
            <person name="Alvarado L."/>
            <person name="Arachchi H.M."/>
            <person name="Berlin A.M."/>
            <person name="Chapman S.B."/>
            <person name="Dewar J."/>
            <person name="Goldberg J."/>
            <person name="Griggs A."/>
            <person name="Gujja S."/>
            <person name="Hansen M."/>
            <person name="Howarth C."/>
            <person name="Imamovic A."/>
            <person name="Larimer J."/>
            <person name="McCowan C."/>
            <person name="Murphy C."/>
            <person name="Neiman D."/>
            <person name="Pearson M."/>
            <person name="Priest M."/>
            <person name="Roberts A."/>
            <person name="Saif S."/>
            <person name="Shea T."/>
            <person name="Sisk P."/>
            <person name="Sykes S."/>
            <person name="Wortman J."/>
            <person name="Nusbaum C."/>
            <person name="Birren B."/>
        </authorList>
    </citation>
    <scope>NUCLEOTIDE SEQUENCE [LARGE SCALE GENOMIC DNA]</scope>
    <source>
        <strain evidence="2 3">CAMP/Malaysia</strain>
    </source>
</reference>
<gene>
    <name evidence="2" type="ORF">PFMC_05937</name>
</gene>
<feature type="domain" description="Duffy-antigen binding" evidence="1">
    <location>
        <begin position="70"/>
        <end position="185"/>
    </location>
</feature>
<dbReference type="EMBL" id="KI927647">
    <property type="protein sequence ID" value="ETW58167.1"/>
    <property type="molecule type" value="Genomic_DNA"/>
</dbReference>
<organism evidence="2 3">
    <name type="scientific">Plasmodium falciparum (isolate Camp / Malaysia)</name>
    <dbReference type="NCBI Taxonomy" id="5835"/>
    <lineage>
        <taxon>Eukaryota</taxon>
        <taxon>Sar</taxon>
        <taxon>Alveolata</taxon>
        <taxon>Apicomplexa</taxon>
        <taxon>Aconoidasida</taxon>
        <taxon>Haemosporida</taxon>
        <taxon>Plasmodiidae</taxon>
        <taxon>Plasmodium</taxon>
        <taxon>Plasmodium (Laverania)</taxon>
    </lineage>
</organism>
<accession>A0A024WYM4</accession>
<sequence>MPMPHTPWLRISLSGSDLAKDICKIDKNYSNDSRHGTDKYKGPCTGKNQGRFNIGENWRTGDNVSTQDRVFLPPRREHMCTSNLEKIHDDFVTNNGNVNDTFLVDVLLAAKEEAEFIKKTYEGNNGVKYKDKNGLKDDQVTTCRAIKSSFADIGDIIRGRDLWDKDSGSTEMEATKNITVMMKTTNPHINY</sequence>
<evidence type="ECO:0000313" key="2">
    <source>
        <dbReference type="EMBL" id="ETW58167.1"/>
    </source>
</evidence>
<dbReference type="Gene3D" id="1.20.1310.20">
    <property type="entry name" value="Duffy-antigen binding domain"/>
    <property type="match status" value="1"/>
</dbReference>
<protein>
    <recommendedName>
        <fullName evidence="1">Duffy-antigen binding domain-containing protein</fullName>
    </recommendedName>
</protein>
<evidence type="ECO:0000313" key="3">
    <source>
        <dbReference type="Proteomes" id="UP000030694"/>
    </source>
</evidence>
<name>A0A024WYM4_PLAFC</name>
<dbReference type="Proteomes" id="UP000030694">
    <property type="component" value="Unassembled WGS sequence"/>
</dbReference>
<dbReference type="GO" id="GO:0016020">
    <property type="term" value="C:membrane"/>
    <property type="evidence" value="ECO:0007669"/>
    <property type="project" value="InterPro"/>
</dbReference>
<dbReference type="GO" id="GO:0046789">
    <property type="term" value="F:host cell surface receptor binding"/>
    <property type="evidence" value="ECO:0007669"/>
    <property type="project" value="InterPro"/>
</dbReference>
<proteinExistence type="predicted"/>
<evidence type="ECO:0000259" key="1">
    <source>
        <dbReference type="Pfam" id="PF05424"/>
    </source>
</evidence>
<dbReference type="InterPro" id="IPR042202">
    <property type="entry name" value="Duffy-ag-bd_sf"/>
</dbReference>
<dbReference type="InterPro" id="IPR008602">
    <property type="entry name" value="Duffy-antigen-binding"/>
</dbReference>
<dbReference type="SUPFAM" id="SSF140924">
    <property type="entry name" value="Duffy binding domain-like"/>
    <property type="match status" value="1"/>
</dbReference>
<dbReference type="Pfam" id="PF05424">
    <property type="entry name" value="Duffy_binding"/>
    <property type="match status" value="1"/>
</dbReference>
<dbReference type="OrthoDB" id="379270at2759"/>